<dbReference type="Gene3D" id="1.10.10.2910">
    <property type="match status" value="1"/>
</dbReference>
<gene>
    <name evidence="2" type="ORF">SK571_36810</name>
</gene>
<evidence type="ECO:0000313" key="2">
    <source>
        <dbReference type="EMBL" id="MDX8054964.1"/>
    </source>
</evidence>
<feature type="domain" description="IrrE N-terminal-like" evidence="1">
    <location>
        <begin position="36"/>
        <end position="171"/>
    </location>
</feature>
<keyword evidence="3" id="KW-1185">Reference proteome</keyword>
<dbReference type="InterPro" id="IPR010359">
    <property type="entry name" value="IrrE_HExxH"/>
</dbReference>
<proteinExistence type="predicted"/>
<organism evidence="2 3">
    <name type="scientific">Lentzea kristufekii</name>
    <dbReference type="NCBI Taxonomy" id="3095430"/>
    <lineage>
        <taxon>Bacteria</taxon>
        <taxon>Bacillati</taxon>
        <taxon>Actinomycetota</taxon>
        <taxon>Actinomycetes</taxon>
        <taxon>Pseudonocardiales</taxon>
        <taxon>Pseudonocardiaceae</taxon>
        <taxon>Lentzea</taxon>
    </lineage>
</organism>
<reference evidence="2 3" key="2">
    <citation type="submission" date="2023-11" db="EMBL/GenBank/DDBJ databases">
        <authorList>
            <person name="Lara A.C."/>
            <person name="Chronakova A."/>
        </authorList>
    </citation>
    <scope>NUCLEOTIDE SEQUENCE [LARGE SCALE GENOMIC DNA]</scope>
    <source>
        <strain evidence="2 3">BCCO 10_0798</strain>
    </source>
</reference>
<dbReference type="RefSeq" id="WP_319988727.1">
    <property type="nucleotide sequence ID" value="NZ_JAXAVV010000024.1"/>
</dbReference>
<protein>
    <submittedName>
        <fullName evidence="2">ImmA/IrrE family metallo-endopeptidase</fullName>
    </submittedName>
</protein>
<dbReference type="PANTHER" id="PTHR43236:SF2">
    <property type="entry name" value="BLL0069 PROTEIN"/>
    <property type="match status" value="1"/>
</dbReference>
<dbReference type="Pfam" id="PF06114">
    <property type="entry name" value="Peptidase_M78"/>
    <property type="match status" value="1"/>
</dbReference>
<dbReference type="PANTHER" id="PTHR43236">
    <property type="entry name" value="ANTITOXIN HIGA1"/>
    <property type="match status" value="1"/>
</dbReference>
<dbReference type="Proteomes" id="UP001271792">
    <property type="component" value="Unassembled WGS sequence"/>
</dbReference>
<evidence type="ECO:0000313" key="3">
    <source>
        <dbReference type="Proteomes" id="UP001271792"/>
    </source>
</evidence>
<dbReference type="InterPro" id="IPR052345">
    <property type="entry name" value="Rad_response_metalloprotease"/>
</dbReference>
<reference evidence="2 3" key="1">
    <citation type="submission" date="2023-11" db="EMBL/GenBank/DDBJ databases">
        <title>Lentzea sokolovensis, sp. nov., Lentzea kristufkii, sp. nov., and Lentzea miocenensis, sp. nov., rare actinobacteria from Sokolov Coal Basin, Miocene lacustrine sediment, Czech Republic.</title>
        <authorList>
            <person name="Lara A."/>
            <person name="Kotroba L."/>
            <person name="Nouioui I."/>
            <person name="Neumann-Schaal M."/>
            <person name="Mast Y."/>
            <person name="Chronakova A."/>
        </authorList>
    </citation>
    <scope>NUCLEOTIDE SEQUENCE [LARGE SCALE GENOMIC DNA]</scope>
    <source>
        <strain evidence="2 3">BCCO 10_0798</strain>
    </source>
</reference>
<evidence type="ECO:0000259" key="1">
    <source>
        <dbReference type="Pfam" id="PF06114"/>
    </source>
</evidence>
<sequence>MTCRWTQAKMREVADEERAELGLTLDQPLDPYRLAEAHGIPVYAIDELLDCEHAVRHFTTTRTSAWSAALVPVGQRRLIIENASHAPVRRRSSIAHELGHFLLEHPFDEVLLTEKGCRRFDQDKEKQATFVSGELLVPWKSALQAAFDDMTNAQVAQTYGVSEQFAQMRMSGARVAARNMRAKWGVR</sequence>
<name>A0ABU4U312_9PSEU</name>
<comment type="caution">
    <text evidence="2">The sequence shown here is derived from an EMBL/GenBank/DDBJ whole genome shotgun (WGS) entry which is preliminary data.</text>
</comment>
<dbReference type="EMBL" id="JAXAVV010000024">
    <property type="protein sequence ID" value="MDX8054964.1"/>
    <property type="molecule type" value="Genomic_DNA"/>
</dbReference>
<accession>A0ABU4U312</accession>